<protein>
    <recommendedName>
        <fullName evidence="1">DUF6576 domain-containing protein</fullName>
    </recommendedName>
</protein>
<gene>
    <name evidence="2" type="ORF">SLAVMIC_00941</name>
</gene>
<sequence length="202" mass="23625">MNTIKVTREQVEQDFPHIYEEFVENLRTSNSLSRKINLEEKSKWFYTWGSFVKKAKTDEEKVLRDLQSREKFDMEFPARLELELSKIRVTITMEAGKFMRADRARKHLTIPESIVKIITETTKLQVLLEQKEFNNQTVIDSVPPIDEEVIPKEQVEQFLGESHDVDEVEELDIDTILEKISAEGMASLTDQEKEFLDNQSQG</sequence>
<dbReference type="InterPro" id="IPR046483">
    <property type="entry name" value="DUF6576"/>
</dbReference>
<dbReference type="EMBL" id="OU342829">
    <property type="protein sequence ID" value="CAG7581637.1"/>
    <property type="molecule type" value="Genomic_DNA"/>
</dbReference>
<evidence type="ECO:0000259" key="1">
    <source>
        <dbReference type="Pfam" id="PF20216"/>
    </source>
</evidence>
<proteinExistence type="predicted"/>
<accession>A0A8D9FR81</accession>
<feature type="domain" description="DUF6576" evidence="1">
    <location>
        <begin position="172"/>
        <end position="201"/>
    </location>
</feature>
<organism evidence="2">
    <name type="scientific">uncultured marine phage</name>
    <dbReference type="NCBI Taxonomy" id="707152"/>
    <lineage>
        <taxon>Viruses</taxon>
        <taxon>environmental samples</taxon>
    </lineage>
</organism>
<name>A0A8D9FR81_9VIRU</name>
<dbReference type="Pfam" id="PF20216">
    <property type="entry name" value="DUF6576"/>
    <property type="match status" value="1"/>
</dbReference>
<reference evidence="2" key="1">
    <citation type="submission" date="2021-06" db="EMBL/GenBank/DDBJ databases">
        <authorList>
            <person name="Gannon L."/>
            <person name="Redgwell R T."/>
            <person name="Michniewski S."/>
            <person name="Harrison D C."/>
            <person name="Millard A."/>
        </authorList>
    </citation>
    <scope>NUCLEOTIDE SEQUENCE</scope>
</reference>
<evidence type="ECO:0000313" key="2">
    <source>
        <dbReference type="EMBL" id="CAG7581637.1"/>
    </source>
</evidence>